<evidence type="ECO:0000259" key="9">
    <source>
        <dbReference type="PROSITE" id="PS50972"/>
    </source>
</evidence>
<dbReference type="InterPro" id="IPR045031">
    <property type="entry name" value="DHP_synth-like"/>
</dbReference>
<evidence type="ECO:0000256" key="4">
    <source>
        <dbReference type="ARBA" id="ARBA00012458"/>
    </source>
</evidence>
<keyword evidence="7" id="KW-0460">Magnesium</keyword>
<dbReference type="EC" id="2.5.1.15" evidence="4"/>
<keyword evidence="8" id="KW-0289">Folate biosynthesis</keyword>
<dbReference type="GO" id="GO:0005829">
    <property type="term" value="C:cytosol"/>
    <property type="evidence" value="ECO:0007669"/>
    <property type="project" value="TreeGrafter"/>
</dbReference>
<dbReference type="Gene3D" id="3.20.20.20">
    <property type="entry name" value="Dihydropteroate synthase-like"/>
    <property type="match status" value="1"/>
</dbReference>
<dbReference type="PANTHER" id="PTHR20941:SF1">
    <property type="entry name" value="FOLIC ACID SYNTHESIS PROTEIN FOL1"/>
    <property type="match status" value="1"/>
</dbReference>
<comment type="pathway">
    <text evidence="3">Cofactor biosynthesis; tetrahydrofolate biosynthesis; 7,8-dihydrofolate from 2-amino-4-hydroxy-6-hydroxymethyl-7,8-dihydropteridine diphosphate and 4-aminobenzoate: step 1/2.</text>
</comment>
<dbReference type="InterPro" id="IPR006390">
    <property type="entry name" value="DHP_synth_dom"/>
</dbReference>
<dbReference type="GO" id="GO:0046872">
    <property type="term" value="F:metal ion binding"/>
    <property type="evidence" value="ECO:0007669"/>
    <property type="project" value="UniProtKB-KW"/>
</dbReference>
<dbReference type="RefSeq" id="WP_246416586.1">
    <property type="nucleotide sequence ID" value="NZ_JACIFF010000004.1"/>
</dbReference>
<dbReference type="PROSITE" id="PS50972">
    <property type="entry name" value="PTERIN_BINDING"/>
    <property type="match status" value="1"/>
</dbReference>
<organism evidence="10 11">
    <name type="scientific">Neolewinella aquimaris</name>
    <dbReference type="NCBI Taxonomy" id="1835722"/>
    <lineage>
        <taxon>Bacteria</taxon>
        <taxon>Pseudomonadati</taxon>
        <taxon>Bacteroidota</taxon>
        <taxon>Saprospiria</taxon>
        <taxon>Saprospirales</taxon>
        <taxon>Lewinellaceae</taxon>
        <taxon>Neolewinella</taxon>
    </lineage>
</organism>
<evidence type="ECO:0000256" key="7">
    <source>
        <dbReference type="ARBA" id="ARBA00022842"/>
    </source>
</evidence>
<dbReference type="PROSITE" id="PS00793">
    <property type="entry name" value="DHPS_2"/>
    <property type="match status" value="1"/>
</dbReference>
<dbReference type="PANTHER" id="PTHR20941">
    <property type="entry name" value="FOLATE SYNTHESIS PROTEINS"/>
    <property type="match status" value="1"/>
</dbReference>
<comment type="catalytic activity">
    <reaction evidence="1">
        <text>(7,8-dihydropterin-6-yl)methyl diphosphate + 4-aminobenzoate = 7,8-dihydropteroate + diphosphate</text>
        <dbReference type="Rhea" id="RHEA:19949"/>
        <dbReference type="ChEBI" id="CHEBI:17836"/>
        <dbReference type="ChEBI" id="CHEBI:17839"/>
        <dbReference type="ChEBI" id="CHEBI:33019"/>
        <dbReference type="ChEBI" id="CHEBI:72950"/>
        <dbReference type="EC" id="2.5.1.15"/>
    </reaction>
</comment>
<evidence type="ECO:0000256" key="3">
    <source>
        <dbReference type="ARBA" id="ARBA00004763"/>
    </source>
</evidence>
<dbReference type="GO" id="GO:0046654">
    <property type="term" value="P:tetrahydrofolate biosynthetic process"/>
    <property type="evidence" value="ECO:0007669"/>
    <property type="project" value="TreeGrafter"/>
</dbReference>
<dbReference type="AlphaFoldDB" id="A0A840EBM1"/>
<evidence type="ECO:0000256" key="1">
    <source>
        <dbReference type="ARBA" id="ARBA00000012"/>
    </source>
</evidence>
<proteinExistence type="predicted"/>
<dbReference type="CDD" id="cd00739">
    <property type="entry name" value="DHPS"/>
    <property type="match status" value="1"/>
</dbReference>
<dbReference type="GO" id="GO:0004156">
    <property type="term" value="F:dihydropteroate synthase activity"/>
    <property type="evidence" value="ECO:0007669"/>
    <property type="project" value="UniProtKB-EC"/>
</dbReference>
<evidence type="ECO:0000313" key="10">
    <source>
        <dbReference type="EMBL" id="MBB4079199.1"/>
    </source>
</evidence>
<dbReference type="NCBIfam" id="TIGR01496">
    <property type="entry name" value="DHPS"/>
    <property type="match status" value="1"/>
</dbReference>
<gene>
    <name evidence="10" type="ORF">GGR28_001819</name>
</gene>
<comment type="caution">
    <text evidence="10">The sequence shown here is derived from an EMBL/GenBank/DDBJ whole genome shotgun (WGS) entry which is preliminary data.</text>
</comment>
<name>A0A840EBM1_9BACT</name>
<comment type="cofactor">
    <cofactor evidence="2">
        <name>Mg(2+)</name>
        <dbReference type="ChEBI" id="CHEBI:18420"/>
    </cofactor>
</comment>
<accession>A0A840EBM1</accession>
<reference evidence="10 11" key="1">
    <citation type="submission" date="2020-08" db="EMBL/GenBank/DDBJ databases">
        <title>Genomic Encyclopedia of Type Strains, Phase IV (KMG-IV): sequencing the most valuable type-strain genomes for metagenomic binning, comparative biology and taxonomic classification.</title>
        <authorList>
            <person name="Goeker M."/>
        </authorList>
    </citation>
    <scope>NUCLEOTIDE SEQUENCE [LARGE SCALE GENOMIC DNA]</scope>
    <source>
        <strain evidence="10 11">DSM 105137</strain>
    </source>
</reference>
<dbReference type="InterPro" id="IPR011005">
    <property type="entry name" value="Dihydropteroate_synth-like_sf"/>
</dbReference>
<feature type="domain" description="Pterin-binding" evidence="9">
    <location>
        <begin position="20"/>
        <end position="275"/>
    </location>
</feature>
<dbReference type="Proteomes" id="UP000576209">
    <property type="component" value="Unassembled WGS sequence"/>
</dbReference>
<dbReference type="SUPFAM" id="SSF51717">
    <property type="entry name" value="Dihydropteroate synthetase-like"/>
    <property type="match status" value="1"/>
</dbReference>
<evidence type="ECO:0000313" key="11">
    <source>
        <dbReference type="Proteomes" id="UP000576209"/>
    </source>
</evidence>
<keyword evidence="6" id="KW-0479">Metal-binding</keyword>
<dbReference type="Pfam" id="PF00809">
    <property type="entry name" value="Pterin_bind"/>
    <property type="match status" value="1"/>
</dbReference>
<evidence type="ECO:0000256" key="5">
    <source>
        <dbReference type="ARBA" id="ARBA00022679"/>
    </source>
</evidence>
<keyword evidence="11" id="KW-1185">Reference proteome</keyword>
<dbReference type="EMBL" id="JACIFF010000004">
    <property type="protein sequence ID" value="MBB4079199.1"/>
    <property type="molecule type" value="Genomic_DNA"/>
</dbReference>
<dbReference type="InterPro" id="IPR000489">
    <property type="entry name" value="Pterin-binding_dom"/>
</dbReference>
<evidence type="ECO:0000256" key="2">
    <source>
        <dbReference type="ARBA" id="ARBA00001946"/>
    </source>
</evidence>
<sequence length="288" mass="30924">MPFQPFSLNCNGCLLTVEKPLVMGILNATPDSFYAGSRTDAQQVGGAAGAMWEAGAKVIDIGGMSSRPGAELIGVQEEIDRVIPVIQAAHEAAPDAVISCDTIYAATARAAVAAGAGMINDISAGRFDRDLLPTVATLNVPYVLMHMPTDATPATMQEHTKEYGDKVVTHVWDFLAERVIAIRRMGVNDIIVDPGFGFGKSLKQNYELLRNLHAFRHIGVPVLAGISRKGMIYKPLKSSAEESLPATTALHLYALQQGASVLRAHDVKEAVHAVKLWQLLEEARVLGD</sequence>
<evidence type="ECO:0000256" key="8">
    <source>
        <dbReference type="ARBA" id="ARBA00022909"/>
    </source>
</evidence>
<dbReference type="GO" id="GO:0046656">
    <property type="term" value="P:folic acid biosynthetic process"/>
    <property type="evidence" value="ECO:0007669"/>
    <property type="project" value="UniProtKB-KW"/>
</dbReference>
<protein>
    <recommendedName>
        <fullName evidence="4">dihydropteroate synthase</fullName>
        <ecNumber evidence="4">2.5.1.15</ecNumber>
    </recommendedName>
</protein>
<keyword evidence="5 10" id="KW-0808">Transferase</keyword>
<evidence type="ECO:0000256" key="6">
    <source>
        <dbReference type="ARBA" id="ARBA00022723"/>
    </source>
</evidence>